<accession>R0K2H8</accession>
<keyword evidence="4" id="KW-1185">Reference proteome</keyword>
<evidence type="ECO:0000256" key="1">
    <source>
        <dbReference type="SAM" id="MobiDB-lite"/>
    </source>
</evidence>
<dbReference type="GO" id="GO:0071944">
    <property type="term" value="C:cell periphery"/>
    <property type="evidence" value="ECO:0007669"/>
    <property type="project" value="UniProtKB-ARBA"/>
</dbReference>
<proteinExistence type="predicted"/>
<sequence length="358" mass="39392">MSAIGPFPDPAPGCKPAAAPALTADQQAKYEQLLADVRTWESPVEPSDKSAETGALTDGQRMWLTRECLLRYLRATKWNVQQAAQRLRGTLTWRREYGTDGFTADYISEENETGKQVLLGFDNEGRPCLYLLPKNQNTKESPKQVEHLVYMLERTIDIHPAGQESLALLIDFRNTGSTPSLGTAKAVLNILQNHYPERLGRALLTNLPWYVSTFLKLVNPFIDPVTKSKIKTNEPLPNHIPASQLMKASGGEVDFKYDHSVYWPALEKITNEKRQQRKARWEKGGKIIGESEIYLWGGDEPSLSTGKAEPAAANGHTQVADSKDAAAGAAAGQANGAELVDGVEKLDIKEGEPVKAEA</sequence>
<dbReference type="Pfam" id="PF00650">
    <property type="entry name" value="CRAL_TRIO"/>
    <property type="match status" value="1"/>
</dbReference>
<feature type="region of interest" description="Disordered" evidence="1">
    <location>
        <begin position="1"/>
        <end position="20"/>
    </location>
</feature>
<dbReference type="HOGENOM" id="CLU_014001_1_1_1"/>
<evidence type="ECO:0000259" key="2">
    <source>
        <dbReference type="PROSITE" id="PS50191"/>
    </source>
</evidence>
<dbReference type="InterPro" id="IPR052578">
    <property type="entry name" value="PI_Transfer_CRAL-TRIO"/>
</dbReference>
<gene>
    <name evidence="3" type="ORF">SETTUDRAFT_163314</name>
</gene>
<dbReference type="PANTHER" id="PTHR45824:SF29">
    <property type="entry name" value="GH16843P"/>
    <property type="match status" value="1"/>
</dbReference>
<dbReference type="SUPFAM" id="SSF52087">
    <property type="entry name" value="CRAL/TRIO domain"/>
    <property type="match status" value="1"/>
</dbReference>
<dbReference type="EMBL" id="KB908592">
    <property type="protein sequence ID" value="EOA87343.1"/>
    <property type="molecule type" value="Genomic_DNA"/>
</dbReference>
<dbReference type="GO" id="GO:0008289">
    <property type="term" value="F:lipid binding"/>
    <property type="evidence" value="ECO:0007669"/>
    <property type="project" value="UniProtKB-ARBA"/>
</dbReference>
<dbReference type="eggNOG" id="KOG1470">
    <property type="taxonomic scope" value="Eukaryota"/>
</dbReference>
<dbReference type="Pfam" id="PF03765">
    <property type="entry name" value="CRAL_TRIO_N"/>
    <property type="match status" value="1"/>
</dbReference>
<dbReference type="GO" id="GO:0008526">
    <property type="term" value="F:phosphatidylinositol transfer activity"/>
    <property type="evidence" value="ECO:0007669"/>
    <property type="project" value="TreeGrafter"/>
</dbReference>
<dbReference type="Gene3D" id="3.40.525.10">
    <property type="entry name" value="CRAL-TRIO lipid binding domain"/>
    <property type="match status" value="1"/>
</dbReference>
<dbReference type="InterPro" id="IPR001251">
    <property type="entry name" value="CRAL-TRIO_dom"/>
</dbReference>
<dbReference type="InterPro" id="IPR036273">
    <property type="entry name" value="CRAL/TRIO_N_dom_sf"/>
</dbReference>
<dbReference type="CDD" id="cd00170">
    <property type="entry name" value="SEC14"/>
    <property type="match status" value="1"/>
</dbReference>
<dbReference type="RefSeq" id="XP_008025779.1">
    <property type="nucleotide sequence ID" value="XM_008027588.1"/>
</dbReference>
<reference evidence="3 4" key="1">
    <citation type="journal article" date="2012" name="PLoS Pathog.">
        <title>Diverse lifestyles and strategies of plant pathogenesis encoded in the genomes of eighteen Dothideomycetes fungi.</title>
        <authorList>
            <person name="Ohm R.A."/>
            <person name="Feau N."/>
            <person name="Henrissat B."/>
            <person name="Schoch C.L."/>
            <person name="Horwitz B.A."/>
            <person name="Barry K.W."/>
            <person name="Condon B.J."/>
            <person name="Copeland A.C."/>
            <person name="Dhillon B."/>
            <person name="Glaser F."/>
            <person name="Hesse C.N."/>
            <person name="Kosti I."/>
            <person name="LaButti K."/>
            <person name="Lindquist E.A."/>
            <person name="Lucas S."/>
            <person name="Salamov A.A."/>
            <person name="Bradshaw R.E."/>
            <person name="Ciuffetti L."/>
            <person name="Hamelin R.C."/>
            <person name="Kema G.H.J."/>
            <person name="Lawrence C."/>
            <person name="Scott J.A."/>
            <person name="Spatafora J.W."/>
            <person name="Turgeon B.G."/>
            <person name="de Wit P.J.G.M."/>
            <person name="Zhong S."/>
            <person name="Goodwin S.B."/>
            <person name="Grigoriev I.V."/>
        </authorList>
    </citation>
    <scope>NUCLEOTIDE SEQUENCE [LARGE SCALE GENOMIC DNA]</scope>
    <source>
        <strain evidence="4">28A</strain>
    </source>
</reference>
<dbReference type="SMART" id="SM00516">
    <property type="entry name" value="SEC14"/>
    <property type="match status" value="1"/>
</dbReference>
<dbReference type="FunFam" id="3.40.525.10:FF:000013">
    <property type="entry name" value="Phosphatidylinositol transfer protein PDR16"/>
    <property type="match status" value="1"/>
</dbReference>
<feature type="region of interest" description="Disordered" evidence="1">
    <location>
        <begin position="303"/>
        <end position="327"/>
    </location>
</feature>
<evidence type="ECO:0000313" key="3">
    <source>
        <dbReference type="EMBL" id="EOA87343.1"/>
    </source>
</evidence>
<name>R0K2H8_EXST2</name>
<dbReference type="PANTHER" id="PTHR45824">
    <property type="entry name" value="GH16843P"/>
    <property type="match status" value="1"/>
</dbReference>
<dbReference type="Proteomes" id="UP000016935">
    <property type="component" value="Unassembled WGS sequence"/>
</dbReference>
<dbReference type="OrthoDB" id="75724at2759"/>
<dbReference type="PROSITE" id="PS50191">
    <property type="entry name" value="CRAL_TRIO"/>
    <property type="match status" value="1"/>
</dbReference>
<evidence type="ECO:0000313" key="4">
    <source>
        <dbReference type="Proteomes" id="UP000016935"/>
    </source>
</evidence>
<protein>
    <recommendedName>
        <fullName evidence="2">CRAL-TRIO domain-containing protein</fullName>
    </recommendedName>
</protein>
<feature type="domain" description="CRAL-TRIO" evidence="2">
    <location>
        <begin position="106"/>
        <end position="257"/>
    </location>
</feature>
<reference evidence="3 4" key="2">
    <citation type="journal article" date="2013" name="PLoS Genet.">
        <title>Comparative genome structure, secondary metabolite, and effector coding capacity across Cochliobolus pathogens.</title>
        <authorList>
            <person name="Condon B.J."/>
            <person name="Leng Y."/>
            <person name="Wu D."/>
            <person name="Bushley K.E."/>
            <person name="Ohm R.A."/>
            <person name="Otillar R."/>
            <person name="Martin J."/>
            <person name="Schackwitz W."/>
            <person name="Grimwood J."/>
            <person name="MohdZainudin N."/>
            <person name="Xue C."/>
            <person name="Wang R."/>
            <person name="Manning V.A."/>
            <person name="Dhillon B."/>
            <person name="Tu Z.J."/>
            <person name="Steffenson B.J."/>
            <person name="Salamov A."/>
            <person name="Sun H."/>
            <person name="Lowry S."/>
            <person name="LaButti K."/>
            <person name="Han J."/>
            <person name="Copeland A."/>
            <person name="Lindquist E."/>
            <person name="Barry K."/>
            <person name="Schmutz J."/>
            <person name="Baker S.E."/>
            <person name="Ciuffetti L.M."/>
            <person name="Grigoriev I.V."/>
            <person name="Zhong S."/>
            <person name="Turgeon B.G."/>
        </authorList>
    </citation>
    <scope>NUCLEOTIDE SEQUENCE [LARGE SCALE GENOMIC DNA]</scope>
    <source>
        <strain evidence="4">28A</strain>
    </source>
</reference>
<dbReference type="GeneID" id="19398729"/>
<dbReference type="SMART" id="SM01100">
    <property type="entry name" value="CRAL_TRIO_N"/>
    <property type="match status" value="1"/>
</dbReference>
<dbReference type="InterPro" id="IPR036865">
    <property type="entry name" value="CRAL-TRIO_dom_sf"/>
</dbReference>
<dbReference type="AlphaFoldDB" id="R0K2H8"/>
<dbReference type="SUPFAM" id="SSF46938">
    <property type="entry name" value="CRAL/TRIO N-terminal domain"/>
    <property type="match status" value="1"/>
</dbReference>
<organism evidence="3 4">
    <name type="scientific">Exserohilum turcicum (strain 28A)</name>
    <name type="common">Northern leaf blight fungus</name>
    <name type="synonym">Setosphaeria turcica</name>
    <dbReference type="NCBI Taxonomy" id="671987"/>
    <lineage>
        <taxon>Eukaryota</taxon>
        <taxon>Fungi</taxon>
        <taxon>Dikarya</taxon>
        <taxon>Ascomycota</taxon>
        <taxon>Pezizomycotina</taxon>
        <taxon>Dothideomycetes</taxon>
        <taxon>Pleosporomycetidae</taxon>
        <taxon>Pleosporales</taxon>
        <taxon>Pleosporineae</taxon>
        <taxon>Pleosporaceae</taxon>
        <taxon>Exserohilum</taxon>
    </lineage>
</organism>
<dbReference type="STRING" id="671987.R0K2H8"/>
<dbReference type="InterPro" id="IPR011074">
    <property type="entry name" value="CRAL/TRIO_N_dom"/>
</dbReference>